<reference evidence="3 4" key="1">
    <citation type="submission" date="2017-02" db="EMBL/GenBank/DDBJ databases">
        <title>Whole genome sequencing of Metallibacterium scheffleri DSM 24874 (T).</title>
        <authorList>
            <person name="Kumar S."/>
            <person name="Patil P."/>
            <person name="Patil P.B."/>
        </authorList>
    </citation>
    <scope>NUCLEOTIDE SEQUENCE [LARGE SCALE GENOMIC DNA]</scope>
    <source>
        <strain evidence="3 4">DSM 24874</strain>
    </source>
</reference>
<feature type="coiled-coil region" evidence="1">
    <location>
        <begin position="111"/>
        <end position="138"/>
    </location>
</feature>
<organism evidence="3 4">
    <name type="scientific">Metallibacterium scheffleri</name>
    <dbReference type="NCBI Taxonomy" id="993689"/>
    <lineage>
        <taxon>Bacteria</taxon>
        <taxon>Pseudomonadati</taxon>
        <taxon>Pseudomonadota</taxon>
        <taxon>Gammaproteobacteria</taxon>
        <taxon>Lysobacterales</taxon>
        <taxon>Rhodanobacteraceae</taxon>
        <taxon>Metallibacterium</taxon>
    </lineage>
</organism>
<evidence type="ECO:0000313" key="3">
    <source>
        <dbReference type="EMBL" id="THD11861.1"/>
    </source>
</evidence>
<feature type="coiled-coil region" evidence="1">
    <location>
        <begin position="171"/>
        <end position="230"/>
    </location>
</feature>
<dbReference type="STRING" id="993689.GCA_002077135_00837"/>
<sequence length="254" mass="27653">MLKSCGVPLPRGGGAATLLRVSVLISRSLLVIPTPSRPLRRLVPKWVLILGLAASGMALAATATGPVQYRWHDAHGVLQFSDTLSANAIARGYDIVNAQGVVVQHVPSPAERRAEGVAAQAQAKLDAARARQQAADAQLLNAYPTEADLRSALQAQVSNVSQSMRATEINLHSQESSLADMLQRAAEIEHEKKPVPPYLTHDIAQQRQVVEQQRLALQRQQQQRDAAQAAIAPQLARYRQIKQRAQEQADNQMP</sequence>
<dbReference type="InterPro" id="IPR025392">
    <property type="entry name" value="DUF4124"/>
</dbReference>
<accession>A0A4V3UTT5</accession>
<keyword evidence="1" id="KW-0175">Coiled coil</keyword>
<feature type="domain" description="DUF4124" evidence="2">
    <location>
        <begin position="57"/>
        <end position="132"/>
    </location>
</feature>
<dbReference type="Proteomes" id="UP000307749">
    <property type="component" value="Unassembled WGS sequence"/>
</dbReference>
<evidence type="ECO:0000313" key="4">
    <source>
        <dbReference type="Proteomes" id="UP000307749"/>
    </source>
</evidence>
<evidence type="ECO:0000256" key="1">
    <source>
        <dbReference type="SAM" id="Coils"/>
    </source>
</evidence>
<dbReference type="AlphaFoldDB" id="A0A4V3UTT5"/>
<comment type="caution">
    <text evidence="3">The sequence shown here is derived from an EMBL/GenBank/DDBJ whole genome shotgun (WGS) entry which is preliminary data.</text>
</comment>
<keyword evidence="4" id="KW-1185">Reference proteome</keyword>
<proteinExistence type="predicted"/>
<protein>
    <recommendedName>
        <fullName evidence="2">DUF4124 domain-containing protein</fullName>
    </recommendedName>
</protein>
<dbReference type="EMBL" id="MWQO01000006">
    <property type="protein sequence ID" value="THD11861.1"/>
    <property type="molecule type" value="Genomic_DNA"/>
</dbReference>
<evidence type="ECO:0000259" key="2">
    <source>
        <dbReference type="Pfam" id="PF13511"/>
    </source>
</evidence>
<name>A0A4V3UTT5_9GAMM</name>
<gene>
    <name evidence="3" type="ORF">B1806_01950</name>
</gene>
<dbReference type="Pfam" id="PF13511">
    <property type="entry name" value="DUF4124"/>
    <property type="match status" value="1"/>
</dbReference>